<dbReference type="InterPro" id="IPR012296">
    <property type="entry name" value="Nuclease_put_TT1808"/>
</dbReference>
<dbReference type="InterPro" id="IPR011335">
    <property type="entry name" value="Restrct_endonuc-II-like"/>
</dbReference>
<dbReference type="PANTHER" id="PTHR33352:SF3">
    <property type="entry name" value="SLR1612 PROTEIN"/>
    <property type="match status" value="1"/>
</dbReference>
<feature type="compositionally biased region" description="Basic and acidic residues" evidence="1">
    <location>
        <begin position="14"/>
        <end position="24"/>
    </location>
</feature>
<dbReference type="Proteomes" id="UP000295497">
    <property type="component" value="Chromosome"/>
</dbReference>
<feature type="domain" description="Putative restriction endonuclease" evidence="2">
    <location>
        <begin position="33"/>
        <end position="144"/>
    </location>
</feature>
<evidence type="ECO:0000313" key="3">
    <source>
        <dbReference type="EMBL" id="AUX35949.1"/>
    </source>
</evidence>
<dbReference type="RefSeq" id="WP_129578876.1">
    <property type="nucleotide sequence ID" value="NZ_CP012672.1"/>
</dbReference>
<sequence length="281" mass="31796">MSTEAQRQAHGRAHRDGRGRDPTFYPVEKKMGEDSLQTWIVELLRPLIERWYQELGRPRFVGADQFIYYQQFDPSKVVAPDVYVLPGVPPGRRVRSWKVWETGIAPSFALEVVSSDEPYKDYADAPERYRELGVRELVIFDPDWERSRDRVRFQRYRRLKTRGFVRVETTNVDRIYARVLGCWLRVIGAGDAARLRLATGPEGEALFPTAAEAERAAREAERAAREAERAAREAERAAKEAERAAKEAERAAKEAALERVAALEAQLASAAGAKDEGPGVP</sequence>
<organism evidence="3 4">
    <name type="scientific">Sorangium cellulosum</name>
    <name type="common">Polyangium cellulosum</name>
    <dbReference type="NCBI Taxonomy" id="56"/>
    <lineage>
        <taxon>Bacteria</taxon>
        <taxon>Pseudomonadati</taxon>
        <taxon>Myxococcota</taxon>
        <taxon>Polyangia</taxon>
        <taxon>Polyangiales</taxon>
        <taxon>Polyangiaceae</taxon>
        <taxon>Sorangium</taxon>
    </lineage>
</organism>
<proteinExistence type="predicted"/>
<dbReference type="CDD" id="cd06260">
    <property type="entry name" value="DUF820-like"/>
    <property type="match status" value="1"/>
</dbReference>
<dbReference type="AlphaFoldDB" id="A0A4P2QZB8"/>
<feature type="region of interest" description="Disordered" evidence="1">
    <location>
        <begin position="217"/>
        <end position="250"/>
    </location>
</feature>
<dbReference type="Pfam" id="PF05685">
    <property type="entry name" value="Uma2"/>
    <property type="match status" value="1"/>
</dbReference>
<name>A0A4P2QZB8_SORCE</name>
<evidence type="ECO:0000313" key="4">
    <source>
        <dbReference type="Proteomes" id="UP000295497"/>
    </source>
</evidence>
<dbReference type="EMBL" id="CP012672">
    <property type="protein sequence ID" value="AUX35949.1"/>
    <property type="molecule type" value="Genomic_DNA"/>
</dbReference>
<evidence type="ECO:0000259" key="2">
    <source>
        <dbReference type="Pfam" id="PF05685"/>
    </source>
</evidence>
<reference evidence="3 4" key="1">
    <citation type="submission" date="2015-09" db="EMBL/GenBank/DDBJ databases">
        <title>Sorangium comparison.</title>
        <authorList>
            <person name="Zaburannyi N."/>
            <person name="Bunk B."/>
            <person name="Overmann J."/>
            <person name="Mueller R."/>
        </authorList>
    </citation>
    <scope>NUCLEOTIDE SEQUENCE [LARGE SCALE GENOMIC DNA]</scope>
    <source>
        <strain evidence="3 4">So ce836</strain>
    </source>
</reference>
<dbReference type="SUPFAM" id="SSF52980">
    <property type="entry name" value="Restriction endonuclease-like"/>
    <property type="match status" value="1"/>
</dbReference>
<evidence type="ECO:0000256" key="1">
    <source>
        <dbReference type="SAM" id="MobiDB-lite"/>
    </source>
</evidence>
<dbReference type="InterPro" id="IPR008538">
    <property type="entry name" value="Uma2"/>
</dbReference>
<accession>A0A4P2QZB8</accession>
<dbReference type="PANTHER" id="PTHR33352">
    <property type="entry name" value="SLR1095 PROTEIN"/>
    <property type="match status" value="1"/>
</dbReference>
<gene>
    <name evidence="3" type="ORF">SOCE836_081510</name>
</gene>
<dbReference type="Gene3D" id="3.90.1570.10">
    <property type="entry name" value="tt1808, chain A"/>
    <property type="match status" value="1"/>
</dbReference>
<protein>
    <recommendedName>
        <fullName evidence="2">Putative restriction endonuclease domain-containing protein</fullName>
    </recommendedName>
</protein>
<feature type="region of interest" description="Disordered" evidence="1">
    <location>
        <begin position="1"/>
        <end position="24"/>
    </location>
</feature>